<feature type="chain" id="PRO_5037138564" evidence="1">
    <location>
        <begin position="25"/>
        <end position="118"/>
    </location>
</feature>
<keyword evidence="1" id="KW-0732">Signal</keyword>
<proteinExistence type="predicted"/>
<evidence type="ECO:0000313" key="3">
    <source>
        <dbReference type="Proteomes" id="UP000703893"/>
    </source>
</evidence>
<dbReference type="AlphaFoldDB" id="A0A937X8D3"/>
<sequence>MKVLALIVAAGMVFTVLLPDTAQAGTKRYERGAERVTVGSDKGQEGYWIEYEEYMFESAAEKLAELDGGRLKPAELAALTQQIRKSKATLTSGEIEKRIRAIIAARPKPRPAPPKSRK</sequence>
<accession>A0A937X8D3</accession>
<gene>
    <name evidence="2" type="ORF">FJZ00_12670</name>
</gene>
<comment type="caution">
    <text evidence="2">The sequence shown here is derived from an EMBL/GenBank/DDBJ whole genome shotgun (WGS) entry which is preliminary data.</text>
</comment>
<protein>
    <submittedName>
        <fullName evidence="2">Uncharacterized protein</fullName>
    </submittedName>
</protein>
<dbReference type="Proteomes" id="UP000703893">
    <property type="component" value="Unassembled WGS sequence"/>
</dbReference>
<evidence type="ECO:0000256" key="1">
    <source>
        <dbReference type="SAM" id="SignalP"/>
    </source>
</evidence>
<dbReference type="EMBL" id="VGJX01000815">
    <property type="protein sequence ID" value="MBM3276000.1"/>
    <property type="molecule type" value="Genomic_DNA"/>
</dbReference>
<feature type="signal peptide" evidence="1">
    <location>
        <begin position="1"/>
        <end position="24"/>
    </location>
</feature>
<reference evidence="2 3" key="1">
    <citation type="submission" date="2019-03" db="EMBL/GenBank/DDBJ databases">
        <title>Lake Tanganyika Metagenome-Assembled Genomes (MAGs).</title>
        <authorList>
            <person name="Tran P."/>
        </authorList>
    </citation>
    <scope>NUCLEOTIDE SEQUENCE [LARGE SCALE GENOMIC DNA]</scope>
    <source>
        <strain evidence="2">K_DeepCast_65m_m2_236</strain>
    </source>
</reference>
<name>A0A937X8D3_9BACT</name>
<organism evidence="2 3">
    <name type="scientific">Candidatus Tanganyikabacteria bacterium</name>
    <dbReference type="NCBI Taxonomy" id="2961651"/>
    <lineage>
        <taxon>Bacteria</taxon>
        <taxon>Bacillati</taxon>
        <taxon>Candidatus Sericytochromatia</taxon>
        <taxon>Candidatus Tanganyikabacteria</taxon>
    </lineage>
</organism>
<evidence type="ECO:0000313" key="2">
    <source>
        <dbReference type="EMBL" id="MBM3276000.1"/>
    </source>
</evidence>